<reference evidence="5 6" key="1">
    <citation type="submission" date="2024-07" db="EMBL/GenBank/DDBJ databases">
        <authorList>
            <person name="Thanompreechachai J."/>
            <person name="Duangmal K."/>
        </authorList>
    </citation>
    <scope>NUCLEOTIDE SEQUENCE [LARGE SCALE GENOMIC DNA]</scope>
    <source>
        <strain evidence="5 6">KCTC 19886</strain>
    </source>
</reference>
<dbReference type="Pfam" id="PF01547">
    <property type="entry name" value="SBP_bac_1"/>
    <property type="match status" value="1"/>
</dbReference>
<comment type="caution">
    <text evidence="5">The sequence shown here is derived from an EMBL/GenBank/DDBJ whole genome shotgun (WGS) entry which is preliminary data.</text>
</comment>
<dbReference type="Gene3D" id="3.40.190.10">
    <property type="entry name" value="Periplasmic binding protein-like II"/>
    <property type="match status" value="1"/>
</dbReference>
<dbReference type="PANTHER" id="PTHR43649:SF31">
    <property type="entry name" value="SN-GLYCEROL-3-PHOSPHATE-BINDING PERIPLASMIC PROTEIN UGPB"/>
    <property type="match status" value="1"/>
</dbReference>
<organism evidence="5 6">
    <name type="scientific">Kineococcus endophyticus</name>
    <dbReference type="NCBI Taxonomy" id="1181883"/>
    <lineage>
        <taxon>Bacteria</taxon>
        <taxon>Bacillati</taxon>
        <taxon>Actinomycetota</taxon>
        <taxon>Actinomycetes</taxon>
        <taxon>Kineosporiales</taxon>
        <taxon>Kineosporiaceae</taxon>
        <taxon>Kineococcus</taxon>
    </lineage>
</organism>
<proteinExistence type="inferred from homology"/>
<comment type="similarity">
    <text evidence="2">Belongs to the bacterial solute-binding protein 1 family.</text>
</comment>
<dbReference type="SUPFAM" id="SSF53850">
    <property type="entry name" value="Periplasmic binding protein-like II"/>
    <property type="match status" value="1"/>
</dbReference>
<comment type="subcellular location">
    <subcellularLocation>
        <location evidence="1">Cell envelope</location>
    </subcellularLocation>
</comment>
<dbReference type="InterPro" id="IPR050490">
    <property type="entry name" value="Bact_solute-bd_prot1"/>
</dbReference>
<dbReference type="Proteomes" id="UP001555826">
    <property type="component" value="Unassembled WGS sequence"/>
</dbReference>
<name>A0ABV3P0X6_9ACTN</name>
<dbReference type="RefSeq" id="WP_367635813.1">
    <property type="nucleotide sequence ID" value="NZ_JBFNQN010000001.1"/>
</dbReference>
<dbReference type="PANTHER" id="PTHR43649">
    <property type="entry name" value="ARABINOSE-BINDING PROTEIN-RELATED"/>
    <property type="match status" value="1"/>
</dbReference>
<evidence type="ECO:0000256" key="1">
    <source>
        <dbReference type="ARBA" id="ARBA00004196"/>
    </source>
</evidence>
<evidence type="ECO:0000256" key="3">
    <source>
        <dbReference type="ARBA" id="ARBA00022448"/>
    </source>
</evidence>
<keyword evidence="6" id="KW-1185">Reference proteome</keyword>
<keyword evidence="3" id="KW-0813">Transport</keyword>
<protein>
    <submittedName>
        <fullName evidence="5">Sugar ABC transporter substrate-binding protein</fullName>
    </submittedName>
</protein>
<sequence length="468" mass="50744">MADLTRRSVLGVTGLAALGTGLSWDRLTGRDVPGRDGDALTVAILGTAADAASRQALLDAFREAHPDIPVRLQAVQGQDWTQFFTKILTMVAAGTPPDVCLIATEGAQLFADRLAHPLDEFVTRDAADLQDYFDDVHPSLVESFMYQGSLFMLPADFNAANVYYNAGALQRAGLERPADDWTVDDFVTVARAMRQGAGGSSFRPYFWTNRLWGGVVPWLYVHGTSFLRESRAGGGEWFWRKFYAGDPTAASRSGGYQWLEAGADDPAVLETFEFLRDLTAEGLGSSPAQGGGNELVARFAEGVIGMTPAGGFWAQGLADGGMGPDDFDVSFFPRARTQRHQFGSAGYAVMRTSQRKDEAWEWIKFCSSRRGMELSFPEPTTTPARRSLVDEAFYAGTGPKHWSVFYDTLDRFPDTGPIPAPPQQAAVETALVKNVLAAVTAPAGGGVRDALGTMQRDLERALRNGSVD</sequence>
<dbReference type="EMBL" id="JBFNQN010000001">
    <property type="protein sequence ID" value="MEW9263215.1"/>
    <property type="molecule type" value="Genomic_DNA"/>
</dbReference>
<evidence type="ECO:0000313" key="5">
    <source>
        <dbReference type="EMBL" id="MEW9263215.1"/>
    </source>
</evidence>
<accession>A0ABV3P0X6</accession>
<dbReference type="InterPro" id="IPR006059">
    <property type="entry name" value="SBP"/>
</dbReference>
<dbReference type="CDD" id="cd13585">
    <property type="entry name" value="PBP2_TMBP_like"/>
    <property type="match status" value="1"/>
</dbReference>
<gene>
    <name evidence="5" type="ORF">AB1207_00490</name>
</gene>
<evidence type="ECO:0000256" key="4">
    <source>
        <dbReference type="ARBA" id="ARBA00022729"/>
    </source>
</evidence>
<evidence type="ECO:0000256" key="2">
    <source>
        <dbReference type="ARBA" id="ARBA00008520"/>
    </source>
</evidence>
<evidence type="ECO:0000313" key="6">
    <source>
        <dbReference type="Proteomes" id="UP001555826"/>
    </source>
</evidence>
<keyword evidence="4" id="KW-0732">Signal</keyword>